<evidence type="ECO:0000313" key="2">
    <source>
        <dbReference type="Proteomes" id="UP000271974"/>
    </source>
</evidence>
<protein>
    <submittedName>
        <fullName evidence="1">Uncharacterized protein</fullName>
    </submittedName>
</protein>
<evidence type="ECO:0000313" key="1">
    <source>
        <dbReference type="EMBL" id="RUS89942.1"/>
    </source>
</evidence>
<organism evidence="1 2">
    <name type="scientific">Elysia chlorotica</name>
    <name type="common">Eastern emerald elysia</name>
    <name type="synonym">Sea slug</name>
    <dbReference type="NCBI Taxonomy" id="188477"/>
    <lineage>
        <taxon>Eukaryota</taxon>
        <taxon>Metazoa</taxon>
        <taxon>Spiralia</taxon>
        <taxon>Lophotrochozoa</taxon>
        <taxon>Mollusca</taxon>
        <taxon>Gastropoda</taxon>
        <taxon>Heterobranchia</taxon>
        <taxon>Euthyneura</taxon>
        <taxon>Panpulmonata</taxon>
        <taxon>Sacoglossa</taxon>
        <taxon>Placobranchoidea</taxon>
        <taxon>Plakobranchidae</taxon>
        <taxon>Elysia</taxon>
    </lineage>
</organism>
<feature type="non-terminal residue" evidence="1">
    <location>
        <position position="110"/>
    </location>
</feature>
<gene>
    <name evidence="1" type="ORF">EGW08_002294</name>
</gene>
<name>A0A433U811_ELYCH</name>
<keyword evidence="2" id="KW-1185">Reference proteome</keyword>
<dbReference type="Proteomes" id="UP000271974">
    <property type="component" value="Unassembled WGS sequence"/>
</dbReference>
<reference evidence="1 2" key="1">
    <citation type="submission" date="2019-01" db="EMBL/GenBank/DDBJ databases">
        <title>A draft genome assembly of the solar-powered sea slug Elysia chlorotica.</title>
        <authorList>
            <person name="Cai H."/>
            <person name="Li Q."/>
            <person name="Fang X."/>
            <person name="Li J."/>
            <person name="Curtis N.E."/>
            <person name="Altenburger A."/>
            <person name="Shibata T."/>
            <person name="Feng M."/>
            <person name="Maeda T."/>
            <person name="Schwartz J.A."/>
            <person name="Shigenobu S."/>
            <person name="Lundholm N."/>
            <person name="Nishiyama T."/>
            <person name="Yang H."/>
            <person name="Hasebe M."/>
            <person name="Li S."/>
            <person name="Pierce S.K."/>
            <person name="Wang J."/>
        </authorList>
    </citation>
    <scope>NUCLEOTIDE SEQUENCE [LARGE SCALE GENOMIC DNA]</scope>
    <source>
        <strain evidence="1">EC2010</strain>
        <tissue evidence="1">Whole organism of an adult</tissue>
    </source>
</reference>
<dbReference type="AlphaFoldDB" id="A0A433U811"/>
<feature type="non-terminal residue" evidence="1">
    <location>
        <position position="1"/>
    </location>
</feature>
<sequence>IRHDHHDDHVWGEGLDEGGEGRVADLHAVEGRADLAAGELELLDDVADLLKPVHVAVLHALRVRDHLGMESRLLKQEDFVSVQDGGEVGQVLLELPHVGDQLVHDRRPRL</sequence>
<comment type="caution">
    <text evidence="1">The sequence shown here is derived from an EMBL/GenBank/DDBJ whole genome shotgun (WGS) entry which is preliminary data.</text>
</comment>
<accession>A0A433U811</accession>
<proteinExistence type="predicted"/>
<dbReference type="EMBL" id="RQTK01000044">
    <property type="protein sequence ID" value="RUS89942.1"/>
    <property type="molecule type" value="Genomic_DNA"/>
</dbReference>